<evidence type="ECO:0000313" key="1">
    <source>
        <dbReference type="EMBL" id="ORY82168.1"/>
    </source>
</evidence>
<organism evidence="1 2">
    <name type="scientific">Neocallimastix californiae</name>
    <dbReference type="NCBI Taxonomy" id="1754190"/>
    <lineage>
        <taxon>Eukaryota</taxon>
        <taxon>Fungi</taxon>
        <taxon>Fungi incertae sedis</taxon>
        <taxon>Chytridiomycota</taxon>
        <taxon>Chytridiomycota incertae sedis</taxon>
        <taxon>Neocallimastigomycetes</taxon>
        <taxon>Neocallimastigales</taxon>
        <taxon>Neocallimastigaceae</taxon>
        <taxon>Neocallimastix</taxon>
    </lineage>
</organism>
<proteinExistence type="predicted"/>
<sequence length="103" mass="11806">MLKVLNLRVVFKFIDIRLKYKENPDWKKRLKISFMMVMNLLSYITNSRLKPEIQVVNGFISIYDVLSLAGGHSSGSRVSGYNYKKPFDNGKCSASFIGQGYKC</sequence>
<gene>
    <name evidence="1" type="ORF">LY90DRAFT_499850</name>
</gene>
<dbReference type="AlphaFoldDB" id="A0A1Y2FE08"/>
<dbReference type="Proteomes" id="UP000193920">
    <property type="component" value="Unassembled WGS sequence"/>
</dbReference>
<keyword evidence="2" id="KW-1185">Reference proteome</keyword>
<accession>A0A1Y2FE08</accession>
<name>A0A1Y2FE08_9FUNG</name>
<dbReference type="EMBL" id="MCOG01000009">
    <property type="protein sequence ID" value="ORY82168.1"/>
    <property type="molecule type" value="Genomic_DNA"/>
</dbReference>
<evidence type="ECO:0000313" key="2">
    <source>
        <dbReference type="Proteomes" id="UP000193920"/>
    </source>
</evidence>
<protein>
    <submittedName>
        <fullName evidence="1">Uncharacterized protein</fullName>
    </submittedName>
</protein>
<comment type="caution">
    <text evidence="1">The sequence shown here is derived from an EMBL/GenBank/DDBJ whole genome shotgun (WGS) entry which is preliminary data.</text>
</comment>
<reference evidence="1 2" key="1">
    <citation type="submission" date="2016-08" db="EMBL/GenBank/DDBJ databases">
        <title>A Parts List for Fungal Cellulosomes Revealed by Comparative Genomics.</title>
        <authorList>
            <consortium name="DOE Joint Genome Institute"/>
            <person name="Haitjema C.H."/>
            <person name="Gilmore S.P."/>
            <person name="Henske J.K."/>
            <person name="Solomon K.V."/>
            <person name="De Groot R."/>
            <person name="Kuo A."/>
            <person name="Mondo S.J."/>
            <person name="Salamov A.A."/>
            <person name="Labutti K."/>
            <person name="Zhao Z."/>
            <person name="Chiniquy J."/>
            <person name="Barry K."/>
            <person name="Brewer H.M."/>
            <person name="Purvine S.O."/>
            <person name="Wright A.T."/>
            <person name="Boxma B."/>
            <person name="Van Alen T."/>
            <person name="Hackstein J.H."/>
            <person name="Baker S.E."/>
            <person name="Grigoriev I.V."/>
            <person name="O'Malley M.A."/>
        </authorList>
    </citation>
    <scope>NUCLEOTIDE SEQUENCE [LARGE SCALE GENOMIC DNA]</scope>
    <source>
        <strain evidence="1 2">G1</strain>
    </source>
</reference>